<dbReference type="EMBL" id="CP121682">
    <property type="protein sequence ID" value="WGD40225.1"/>
    <property type="molecule type" value="Genomic_DNA"/>
</dbReference>
<feature type="domain" description="Tc1-like transposase DDE" evidence="1">
    <location>
        <begin position="5"/>
        <end position="143"/>
    </location>
</feature>
<accession>A0ABY8K0A0</accession>
<dbReference type="InterPro" id="IPR036397">
    <property type="entry name" value="RNaseH_sf"/>
</dbReference>
<evidence type="ECO:0000259" key="1">
    <source>
        <dbReference type="Pfam" id="PF13358"/>
    </source>
</evidence>
<keyword evidence="3" id="KW-1185">Reference proteome</keyword>
<name>A0ABY8K0A0_9ACTN</name>
<organism evidence="2 3">
    <name type="scientific">Streptomyces cathayae</name>
    <dbReference type="NCBI Taxonomy" id="3031124"/>
    <lineage>
        <taxon>Bacteria</taxon>
        <taxon>Bacillati</taxon>
        <taxon>Actinomycetota</taxon>
        <taxon>Actinomycetes</taxon>
        <taxon>Kitasatosporales</taxon>
        <taxon>Streptomycetaceae</taxon>
        <taxon>Streptomyces</taxon>
    </lineage>
</organism>
<evidence type="ECO:0000313" key="2">
    <source>
        <dbReference type="EMBL" id="WGD40225.1"/>
    </source>
</evidence>
<gene>
    <name evidence="2" type="ORF">PYS65_08845</name>
</gene>
<dbReference type="InterPro" id="IPR038717">
    <property type="entry name" value="Tc1-like_DDE_dom"/>
</dbReference>
<reference evidence="2 3" key="1">
    <citation type="submission" date="2023-03" db="EMBL/GenBank/DDBJ databases">
        <authorList>
            <person name="Mo P."/>
        </authorList>
    </citation>
    <scope>NUCLEOTIDE SEQUENCE [LARGE SCALE GENOMIC DNA]</scope>
    <source>
        <strain evidence="2 3">HUAS 5</strain>
    </source>
</reference>
<evidence type="ECO:0000313" key="3">
    <source>
        <dbReference type="Proteomes" id="UP001216440"/>
    </source>
</evidence>
<protein>
    <submittedName>
        <fullName evidence="2">Transposase</fullName>
    </submittedName>
</protein>
<dbReference type="Pfam" id="PF13358">
    <property type="entry name" value="DDE_3"/>
    <property type="match status" value="1"/>
</dbReference>
<proteinExistence type="predicted"/>
<dbReference type="Proteomes" id="UP001216440">
    <property type="component" value="Chromosome"/>
</dbReference>
<dbReference type="Gene3D" id="3.30.420.10">
    <property type="entry name" value="Ribonuclease H-like superfamily/Ribonuclease H"/>
    <property type="match status" value="1"/>
</dbReference>
<sequence length="176" mass="20536">MTPPHAKTWSRRGRTPVVRVRGRSRRRISIAALTCYKPGHRSRLIYRPRRDDGNRDGRKSFSWRHYRDLLIAARTQLGGPIVLVWDNLNVHKAAGLREFAETRDWLTIYYLPSYAPDLNPVEGIWSLLRRGWLSNVAFTTPEHLMQRIRSGLRHIQYRSHLIDGCLTETGLTITPR</sequence>